<organism evidence="2 3">
    <name type="scientific">Araneus ventricosus</name>
    <name type="common">Orbweaver spider</name>
    <name type="synonym">Epeira ventricosa</name>
    <dbReference type="NCBI Taxonomy" id="182803"/>
    <lineage>
        <taxon>Eukaryota</taxon>
        <taxon>Metazoa</taxon>
        <taxon>Ecdysozoa</taxon>
        <taxon>Arthropoda</taxon>
        <taxon>Chelicerata</taxon>
        <taxon>Arachnida</taxon>
        <taxon>Araneae</taxon>
        <taxon>Araneomorphae</taxon>
        <taxon>Entelegynae</taxon>
        <taxon>Araneoidea</taxon>
        <taxon>Araneidae</taxon>
        <taxon>Araneus</taxon>
    </lineage>
</organism>
<protein>
    <submittedName>
        <fullName evidence="2">Uncharacterized protein</fullName>
    </submittedName>
</protein>
<gene>
    <name evidence="2" type="ORF">AVEN_110350_1</name>
</gene>
<name>A0A4Y2EPJ6_ARAVE</name>
<dbReference type="AlphaFoldDB" id="A0A4Y2EPJ6"/>
<feature type="region of interest" description="Disordered" evidence="1">
    <location>
        <begin position="1"/>
        <end position="30"/>
    </location>
</feature>
<dbReference type="EMBL" id="BGPR01000646">
    <property type="protein sequence ID" value="GBM29835.1"/>
    <property type="molecule type" value="Genomic_DNA"/>
</dbReference>
<sequence>MLQAANRFPDITSLMTCPTPSGRVRRNSPSDPLAARIVGQQTTRSNGICEHGRAELNGQNSVRCDVTSFPSVTAMFPINLYTEMEGRGRPWAGVDGVEIQEKELTLTAPAINGSRSVNRCDVFIRPVSDFCKDPQHCCCCIR</sequence>
<accession>A0A4Y2EPJ6</accession>
<keyword evidence="3" id="KW-1185">Reference proteome</keyword>
<evidence type="ECO:0000313" key="2">
    <source>
        <dbReference type="EMBL" id="GBM29835.1"/>
    </source>
</evidence>
<dbReference type="Proteomes" id="UP000499080">
    <property type="component" value="Unassembled WGS sequence"/>
</dbReference>
<evidence type="ECO:0000313" key="3">
    <source>
        <dbReference type="Proteomes" id="UP000499080"/>
    </source>
</evidence>
<comment type="caution">
    <text evidence="2">The sequence shown here is derived from an EMBL/GenBank/DDBJ whole genome shotgun (WGS) entry which is preliminary data.</text>
</comment>
<evidence type="ECO:0000256" key="1">
    <source>
        <dbReference type="SAM" id="MobiDB-lite"/>
    </source>
</evidence>
<proteinExistence type="predicted"/>
<reference evidence="2 3" key="1">
    <citation type="journal article" date="2019" name="Sci. Rep.">
        <title>Orb-weaving spider Araneus ventricosus genome elucidates the spidroin gene catalogue.</title>
        <authorList>
            <person name="Kono N."/>
            <person name="Nakamura H."/>
            <person name="Ohtoshi R."/>
            <person name="Moran D.A.P."/>
            <person name="Shinohara A."/>
            <person name="Yoshida Y."/>
            <person name="Fujiwara M."/>
            <person name="Mori M."/>
            <person name="Tomita M."/>
            <person name="Arakawa K."/>
        </authorList>
    </citation>
    <scope>NUCLEOTIDE SEQUENCE [LARGE SCALE GENOMIC DNA]</scope>
</reference>